<proteinExistence type="predicted"/>
<dbReference type="AlphaFoldDB" id="A0A0G0HFV3"/>
<name>A0A0G0HFV3_9BACT</name>
<sequence>MKVNNCDRVTFEKHLANAYKKFEERSRYEWTLHLARYKKIANKSV</sequence>
<organism evidence="1">
    <name type="scientific">Candidatus Woesebacteria bacterium GW2011_GWA1_37_7</name>
    <dbReference type="NCBI Taxonomy" id="1618545"/>
    <lineage>
        <taxon>Bacteria</taxon>
        <taxon>Candidatus Woeseibacteriota</taxon>
    </lineage>
</organism>
<gene>
    <name evidence="1" type="ORF">US53_C0019G0043</name>
</gene>
<evidence type="ECO:0000313" key="1">
    <source>
        <dbReference type="EMBL" id="KKQ37415.1"/>
    </source>
</evidence>
<comment type="caution">
    <text evidence="1">The sequence shown here is derived from an EMBL/GenBank/DDBJ whole genome shotgun (WGS) entry which is preliminary data.</text>
</comment>
<dbReference type="Proteomes" id="UP000034591">
    <property type="component" value="Unassembled WGS sequence"/>
</dbReference>
<reference evidence="1" key="1">
    <citation type="journal article" date="2015" name="Nature">
        <title>rRNA introns, odd ribosomes, and small enigmatic genomes across a large radiation of phyla.</title>
        <authorList>
            <person name="Brown C.T."/>
            <person name="Hug L.A."/>
            <person name="Thomas B.C."/>
            <person name="Sharon I."/>
            <person name="Castelle C.J."/>
            <person name="Singh A."/>
            <person name="Wilkins M.J."/>
            <person name="Williams K.H."/>
            <person name="Banfield J.F."/>
        </authorList>
    </citation>
    <scope>NUCLEOTIDE SEQUENCE [LARGE SCALE GENOMIC DNA]</scope>
</reference>
<dbReference type="EMBL" id="LBTI01000019">
    <property type="protein sequence ID" value="KKQ37415.1"/>
    <property type="molecule type" value="Genomic_DNA"/>
</dbReference>
<protein>
    <submittedName>
        <fullName evidence="1">Uncharacterized protein</fullName>
    </submittedName>
</protein>
<accession>A0A0G0HFV3</accession>